<dbReference type="InterPro" id="IPR050390">
    <property type="entry name" value="C5-Methyltransferase"/>
</dbReference>
<keyword evidence="4" id="KW-0680">Restriction system</keyword>
<comment type="similarity">
    <text evidence="6 7">Belongs to the class I-like SAM-binding methyltransferase superfamily. C5-methyltransferase family.</text>
</comment>
<dbReference type="InterPro" id="IPR029063">
    <property type="entry name" value="SAM-dependent_MTases_sf"/>
</dbReference>
<evidence type="ECO:0000256" key="4">
    <source>
        <dbReference type="ARBA" id="ARBA00022747"/>
    </source>
</evidence>
<dbReference type="GO" id="GO:0003886">
    <property type="term" value="F:DNA (cytosine-5-)-methyltransferase activity"/>
    <property type="evidence" value="ECO:0007669"/>
    <property type="project" value="UniProtKB-EC"/>
</dbReference>
<dbReference type="RefSeq" id="WP_115418325.1">
    <property type="nucleotide sequence ID" value="NZ_CP031358.1"/>
</dbReference>
<dbReference type="OrthoDB" id="9813719at2"/>
<dbReference type="EMBL" id="CP031358">
    <property type="protein sequence ID" value="AXK44012.1"/>
    <property type="molecule type" value="Genomic_DNA"/>
</dbReference>
<dbReference type="GO" id="GO:0009307">
    <property type="term" value="P:DNA restriction-modification system"/>
    <property type="evidence" value="ECO:0007669"/>
    <property type="project" value="UniProtKB-KW"/>
</dbReference>
<dbReference type="EC" id="2.1.1.37" evidence="8"/>
<dbReference type="SUPFAM" id="SSF53335">
    <property type="entry name" value="S-adenosyl-L-methionine-dependent methyltransferases"/>
    <property type="match status" value="1"/>
</dbReference>
<dbReference type="PANTHER" id="PTHR10629">
    <property type="entry name" value="CYTOSINE-SPECIFIC METHYLTRANSFERASE"/>
    <property type="match status" value="1"/>
</dbReference>
<dbReference type="Proteomes" id="UP000254508">
    <property type="component" value="Plasmid unnamed"/>
</dbReference>
<dbReference type="PROSITE" id="PS51679">
    <property type="entry name" value="SAM_MT_C5"/>
    <property type="match status" value="1"/>
</dbReference>
<dbReference type="InterPro" id="IPR031303">
    <property type="entry name" value="C5_meth_CS"/>
</dbReference>
<dbReference type="Pfam" id="PF00145">
    <property type="entry name" value="DNA_methylase"/>
    <property type="match status" value="1"/>
</dbReference>
<dbReference type="PROSITE" id="PS00095">
    <property type="entry name" value="C5_MTASE_2"/>
    <property type="match status" value="1"/>
</dbReference>
<evidence type="ECO:0000256" key="3">
    <source>
        <dbReference type="ARBA" id="ARBA00022691"/>
    </source>
</evidence>
<dbReference type="InterPro" id="IPR018117">
    <property type="entry name" value="C5_DNA_meth_AS"/>
</dbReference>
<evidence type="ECO:0000256" key="8">
    <source>
        <dbReference type="RuleBase" id="RU000417"/>
    </source>
</evidence>
<geneLocation type="plasmid" evidence="9 10">
    <name>unnamed</name>
</geneLocation>
<evidence type="ECO:0000256" key="6">
    <source>
        <dbReference type="PROSITE-ProRule" id="PRU01016"/>
    </source>
</evidence>
<protein>
    <recommendedName>
        <fullName evidence="8">Cytosine-specific methyltransferase</fullName>
        <ecNumber evidence="8">2.1.1.37</ecNumber>
    </recommendedName>
</protein>
<dbReference type="REBASE" id="263641">
    <property type="entry name" value="M.EspYH07ORF16290P"/>
</dbReference>
<dbReference type="AlphaFoldDB" id="A0A345YJB0"/>
<evidence type="ECO:0000256" key="5">
    <source>
        <dbReference type="ARBA" id="ARBA00047422"/>
    </source>
</evidence>
<evidence type="ECO:0000313" key="10">
    <source>
        <dbReference type="Proteomes" id="UP000254508"/>
    </source>
</evidence>
<name>A0A345YJB0_9SPHN</name>
<evidence type="ECO:0000256" key="7">
    <source>
        <dbReference type="RuleBase" id="RU000416"/>
    </source>
</evidence>
<reference evidence="9 10" key="1">
    <citation type="submission" date="2018-07" db="EMBL/GenBank/DDBJ databases">
        <title>Genome sequence of Erythrobacter strain YH-07, an antagonistic bacterium isolated from Yellow Sea.</title>
        <authorList>
            <person name="Tang T."/>
            <person name="Liu Q."/>
            <person name="Sun X."/>
        </authorList>
    </citation>
    <scope>NUCLEOTIDE SEQUENCE [LARGE SCALE GENOMIC DNA]</scope>
    <source>
        <strain evidence="9 10">YH-07</strain>
        <plasmid evidence="9 10">unnamed</plasmid>
    </source>
</reference>
<dbReference type="PROSITE" id="PS00094">
    <property type="entry name" value="C5_MTASE_1"/>
    <property type="match status" value="1"/>
</dbReference>
<accession>A0A345YJB0</accession>
<keyword evidence="2 6" id="KW-0808">Transferase</keyword>
<feature type="active site" evidence="6">
    <location>
        <position position="98"/>
    </location>
</feature>
<evidence type="ECO:0000313" key="9">
    <source>
        <dbReference type="EMBL" id="AXK44012.1"/>
    </source>
</evidence>
<sequence length="420" mass="46056">MTAPSTPTRRGRVVELFSGFGGLSLGLEQAGFDIDVGVDNEPVNTATHEYLFSYGKSLTLDLMENQSKAIRNALPAGEDIDTLALGRTPDAIIGGPPCQSISAIGKKDPNDPRTKLMDSFVQHGIEMGVGYMLMEQVPTLLQQQNAPILDDLRETLFRAGYSMVEPRTLRAIDFGVPQRRERVFLLIHRNDRAAPEYPQPTHGEGEDLWLHKTPTVRDAFDGLADADDFDELWDRDWVDIDPIAPTSRYGMQMAGLVNDADDLSYKRDWRRDRLTCSQRTRHEPASVERFAATAPGGNEPTSRRHRLDPDGLSLTLRAGSNAEHGSFTAVVPIHTKGTRVVTAREACRLHSVPDWVRLSTSKIQAYRQLGNSVPPLLGRAIGSSIAKAAGLAPAAPSEVVPLGDESLLQPIRSAPKRKAA</sequence>
<keyword evidence="9" id="KW-0614">Plasmid</keyword>
<gene>
    <name evidence="9" type="ORF">DVR09_16290</name>
</gene>
<keyword evidence="3 6" id="KW-0949">S-adenosyl-L-methionine</keyword>
<dbReference type="GO" id="GO:0032259">
    <property type="term" value="P:methylation"/>
    <property type="evidence" value="ECO:0007669"/>
    <property type="project" value="UniProtKB-KW"/>
</dbReference>
<dbReference type="NCBIfam" id="TIGR00675">
    <property type="entry name" value="dcm"/>
    <property type="match status" value="1"/>
</dbReference>
<dbReference type="KEGG" id="err:DVR09_16290"/>
<dbReference type="InterPro" id="IPR001525">
    <property type="entry name" value="C5_MeTfrase"/>
</dbReference>
<dbReference type="Gene3D" id="3.90.120.10">
    <property type="entry name" value="DNA Methylase, subunit A, domain 2"/>
    <property type="match status" value="1"/>
</dbReference>
<keyword evidence="10" id="KW-1185">Reference proteome</keyword>
<comment type="catalytic activity">
    <reaction evidence="5 8">
        <text>a 2'-deoxycytidine in DNA + S-adenosyl-L-methionine = a 5-methyl-2'-deoxycytidine in DNA + S-adenosyl-L-homocysteine + H(+)</text>
        <dbReference type="Rhea" id="RHEA:13681"/>
        <dbReference type="Rhea" id="RHEA-COMP:11369"/>
        <dbReference type="Rhea" id="RHEA-COMP:11370"/>
        <dbReference type="ChEBI" id="CHEBI:15378"/>
        <dbReference type="ChEBI" id="CHEBI:57856"/>
        <dbReference type="ChEBI" id="CHEBI:59789"/>
        <dbReference type="ChEBI" id="CHEBI:85452"/>
        <dbReference type="ChEBI" id="CHEBI:85454"/>
        <dbReference type="EC" id="2.1.1.37"/>
    </reaction>
</comment>
<evidence type="ECO:0000256" key="2">
    <source>
        <dbReference type="ARBA" id="ARBA00022679"/>
    </source>
</evidence>
<evidence type="ECO:0000256" key="1">
    <source>
        <dbReference type="ARBA" id="ARBA00022603"/>
    </source>
</evidence>
<keyword evidence="1 6" id="KW-0489">Methyltransferase</keyword>
<proteinExistence type="inferred from homology"/>
<dbReference type="PRINTS" id="PR00105">
    <property type="entry name" value="C5METTRFRASE"/>
</dbReference>
<dbReference type="Gene3D" id="3.40.50.150">
    <property type="entry name" value="Vaccinia Virus protein VP39"/>
    <property type="match status" value="1"/>
</dbReference>
<organism evidence="9 10">
    <name type="scientific">Erythrobacter aureus</name>
    <dbReference type="NCBI Taxonomy" id="2182384"/>
    <lineage>
        <taxon>Bacteria</taxon>
        <taxon>Pseudomonadati</taxon>
        <taxon>Pseudomonadota</taxon>
        <taxon>Alphaproteobacteria</taxon>
        <taxon>Sphingomonadales</taxon>
        <taxon>Erythrobacteraceae</taxon>
        <taxon>Erythrobacter/Porphyrobacter group</taxon>
        <taxon>Erythrobacter</taxon>
    </lineage>
</organism>
<dbReference type="PANTHER" id="PTHR10629:SF52">
    <property type="entry name" value="DNA (CYTOSINE-5)-METHYLTRANSFERASE 1"/>
    <property type="match status" value="1"/>
</dbReference>